<sequence>MNKTARYDDGILLVSGDKECSAHSGFLSPLSSIIFYVSTLSQSDVISSQTHFQSLVAIWMSLASFSQSWTFMASTQRDPDYMPQEEPSGMHSFYFLSMWVGNQDSLTE</sequence>
<proteinExistence type="predicted"/>
<protein>
    <submittedName>
        <fullName evidence="1">Uncharacterized protein</fullName>
    </submittedName>
</protein>
<accession>A0A0B6XXH0</accession>
<name>A0A0B6XXH0_9EUPU</name>
<dbReference type="EMBL" id="HACG01001688">
    <property type="protein sequence ID" value="CEK48553.1"/>
    <property type="molecule type" value="Transcribed_RNA"/>
</dbReference>
<evidence type="ECO:0000313" key="1">
    <source>
        <dbReference type="EMBL" id="CEK48553.1"/>
    </source>
</evidence>
<gene>
    <name evidence="1" type="primary">ORF4395</name>
</gene>
<reference evidence="1" key="1">
    <citation type="submission" date="2014-12" db="EMBL/GenBank/DDBJ databases">
        <title>Insight into the proteome of Arion vulgaris.</title>
        <authorList>
            <person name="Aradska J."/>
            <person name="Bulat T."/>
            <person name="Smidak R."/>
            <person name="Sarate P."/>
            <person name="Gangsoo J."/>
            <person name="Sialana F."/>
            <person name="Bilban M."/>
            <person name="Lubec G."/>
        </authorList>
    </citation>
    <scope>NUCLEOTIDE SEQUENCE</scope>
    <source>
        <tissue evidence="1">Skin</tissue>
    </source>
</reference>
<organism evidence="1">
    <name type="scientific">Arion vulgaris</name>
    <dbReference type="NCBI Taxonomy" id="1028688"/>
    <lineage>
        <taxon>Eukaryota</taxon>
        <taxon>Metazoa</taxon>
        <taxon>Spiralia</taxon>
        <taxon>Lophotrochozoa</taxon>
        <taxon>Mollusca</taxon>
        <taxon>Gastropoda</taxon>
        <taxon>Heterobranchia</taxon>
        <taxon>Euthyneura</taxon>
        <taxon>Panpulmonata</taxon>
        <taxon>Eupulmonata</taxon>
        <taxon>Stylommatophora</taxon>
        <taxon>Helicina</taxon>
        <taxon>Arionoidea</taxon>
        <taxon>Arionidae</taxon>
        <taxon>Arion</taxon>
    </lineage>
</organism>
<dbReference type="AlphaFoldDB" id="A0A0B6XXH0"/>